<proteinExistence type="predicted"/>
<dbReference type="HOGENOM" id="CLU_1945297_0_0_9"/>
<gene>
    <name evidence="1" type="ordered locus">Desru_1776</name>
</gene>
<organism evidence="1 2">
    <name type="scientific">Desulforamulus ruminis (strain ATCC 23193 / DSM 2154 / NCIMB 8452 / DL)</name>
    <name type="common">Desulfotomaculum ruminis</name>
    <dbReference type="NCBI Taxonomy" id="696281"/>
    <lineage>
        <taxon>Bacteria</taxon>
        <taxon>Bacillati</taxon>
        <taxon>Bacillota</taxon>
        <taxon>Clostridia</taxon>
        <taxon>Eubacteriales</taxon>
        <taxon>Peptococcaceae</taxon>
        <taxon>Desulforamulus</taxon>
    </lineage>
</organism>
<protein>
    <submittedName>
        <fullName evidence="1">Uncharacterized protein</fullName>
    </submittedName>
</protein>
<dbReference type="KEGG" id="dru:Desru_1776"/>
<dbReference type="EMBL" id="CP002780">
    <property type="protein sequence ID" value="AEG60039.1"/>
    <property type="molecule type" value="Genomic_DNA"/>
</dbReference>
<dbReference type="STRING" id="696281.Desru_1776"/>
<dbReference type="RefSeq" id="WP_013841803.1">
    <property type="nucleotide sequence ID" value="NC_015589.1"/>
</dbReference>
<keyword evidence="2" id="KW-1185">Reference proteome</keyword>
<evidence type="ECO:0000313" key="2">
    <source>
        <dbReference type="Proteomes" id="UP000009234"/>
    </source>
</evidence>
<name>F6DTH7_DESRL</name>
<reference evidence="1 2" key="2">
    <citation type="journal article" date="2012" name="Stand. Genomic Sci.">
        <title>Complete genome sequence of the sulfate-reducing firmicute Desulfotomaculum ruminis type strain (DL(T)).</title>
        <authorList>
            <person name="Spring S."/>
            <person name="Visser M."/>
            <person name="Lu M."/>
            <person name="Copeland A."/>
            <person name="Lapidus A."/>
            <person name="Lucas S."/>
            <person name="Cheng J.F."/>
            <person name="Han C."/>
            <person name="Tapia R."/>
            <person name="Goodwin L.A."/>
            <person name="Pitluck S."/>
            <person name="Ivanova N."/>
            <person name="Land M."/>
            <person name="Hauser L."/>
            <person name="Larimer F."/>
            <person name="Rohde M."/>
            <person name="Goker M."/>
            <person name="Detter J.C."/>
            <person name="Kyrpides N.C."/>
            <person name="Woyke T."/>
            <person name="Schaap P.J."/>
            <person name="Plugge C.M."/>
            <person name="Muyzer G."/>
            <person name="Kuever J."/>
            <person name="Pereira I.A."/>
            <person name="Parshina S.N."/>
            <person name="Bernier-Latmani R."/>
            <person name="Stams A.J."/>
            <person name="Klenk H.P."/>
        </authorList>
    </citation>
    <scope>NUCLEOTIDE SEQUENCE [LARGE SCALE GENOMIC DNA]</scope>
    <source>
        <strain evidence="2">ATCC 23193 / DSM 2154 / NCIB 8452 / DL</strain>
    </source>
</reference>
<accession>F6DTH7</accession>
<reference evidence="2" key="1">
    <citation type="submission" date="2011-05" db="EMBL/GenBank/DDBJ databases">
        <title>Complete sequence of Desulfotomaculum ruminis DSM 2154.</title>
        <authorList>
            <person name="Lucas S."/>
            <person name="Copeland A."/>
            <person name="Lapidus A."/>
            <person name="Cheng J.-F."/>
            <person name="Goodwin L."/>
            <person name="Pitluck S."/>
            <person name="Lu M."/>
            <person name="Detter J.C."/>
            <person name="Han C."/>
            <person name="Tapia R."/>
            <person name="Land M."/>
            <person name="Hauser L."/>
            <person name="Kyrpides N."/>
            <person name="Ivanova N."/>
            <person name="Mikhailova N."/>
            <person name="Pagani I."/>
            <person name="Stams A.J.M."/>
            <person name="Plugge C.M."/>
            <person name="Muyzer G."/>
            <person name="Kuever J."/>
            <person name="Parshina S.N."/>
            <person name="Ivanova A.E."/>
            <person name="Nazina T.N."/>
            <person name="Brambilla E."/>
            <person name="Spring S."/>
            <person name="Klenk H.-P."/>
            <person name="Woyke T."/>
        </authorList>
    </citation>
    <scope>NUCLEOTIDE SEQUENCE [LARGE SCALE GENOMIC DNA]</scope>
    <source>
        <strain evidence="2">ATCC 23193 / DSM 2154 / NCIB 8452 / DL</strain>
    </source>
</reference>
<sequence>MTETKSKKGFNEDEKALVEYLKNKLKEANVLKFPQDWHLKQLSTARRMLAGENAPSLSEWMACIDWAYLNPYWKDKVDHLARIMSLWPKFRLQGGENIGISSQYNKNSIQRGSYGNRGERYANEGPLPF</sequence>
<dbReference type="OrthoDB" id="1808501at2"/>
<evidence type="ECO:0000313" key="1">
    <source>
        <dbReference type="EMBL" id="AEG60039.1"/>
    </source>
</evidence>
<dbReference type="AlphaFoldDB" id="F6DTH7"/>
<dbReference type="Proteomes" id="UP000009234">
    <property type="component" value="Chromosome"/>
</dbReference>